<dbReference type="Gene3D" id="3.30.110.10">
    <property type="entry name" value="Translation initiation factor 3 (IF-3), C-terminal domain"/>
    <property type="match status" value="1"/>
</dbReference>
<keyword evidence="2" id="KW-1185">Reference proteome</keyword>
<dbReference type="InterPro" id="IPR036788">
    <property type="entry name" value="T_IF-3_C_sf"/>
</dbReference>
<protein>
    <recommendedName>
        <fullName evidence="3">Translation initiation factor IF-3</fullName>
    </recommendedName>
</protein>
<evidence type="ECO:0000313" key="1">
    <source>
        <dbReference type="EMBL" id="CAL1526815.1"/>
    </source>
</evidence>
<dbReference type="GO" id="GO:0006413">
    <property type="term" value="P:translational initiation"/>
    <property type="evidence" value="ECO:0007669"/>
    <property type="project" value="InterPro"/>
</dbReference>
<name>A0AAV2GZH0_LYMST</name>
<dbReference type="Proteomes" id="UP001497497">
    <property type="component" value="Unassembled WGS sequence"/>
</dbReference>
<reference evidence="1 2" key="1">
    <citation type="submission" date="2024-04" db="EMBL/GenBank/DDBJ databases">
        <authorList>
            <consortium name="Genoscope - CEA"/>
            <person name="William W."/>
        </authorList>
    </citation>
    <scope>NUCLEOTIDE SEQUENCE [LARGE SCALE GENOMIC DNA]</scope>
</reference>
<gene>
    <name evidence="1" type="ORF">GSLYS_00000992001</name>
</gene>
<proteinExistence type="predicted"/>
<sequence length="268" mass="30799">MQMAANVKGIFTGHILIKLNSLNFCHMIRVTGKASKAILSSFQHIRLSSQWKYNKVSDITSRYWFWKNSKTFSLYRSNFCYVSHQMLSTIEEKETTIQFKESTVCLIFDQTDILISQTTFKDAKALAKTNNSRLVYLNKNKDGLSCFKLQPLTISPTRFPPKFPTAQTPPTHKKHLNEDPTKVFKIKSSIKDHDLNIKIAKIKTLLTKGSLVKVIIQHRQNEVEKVKLDLSNKLTEELTSVSKIRQDTSNKGTTQFSLMPLEQNLQKN</sequence>
<organism evidence="1 2">
    <name type="scientific">Lymnaea stagnalis</name>
    <name type="common">Great pond snail</name>
    <name type="synonym">Helix stagnalis</name>
    <dbReference type="NCBI Taxonomy" id="6523"/>
    <lineage>
        <taxon>Eukaryota</taxon>
        <taxon>Metazoa</taxon>
        <taxon>Spiralia</taxon>
        <taxon>Lophotrochozoa</taxon>
        <taxon>Mollusca</taxon>
        <taxon>Gastropoda</taxon>
        <taxon>Heterobranchia</taxon>
        <taxon>Euthyneura</taxon>
        <taxon>Panpulmonata</taxon>
        <taxon>Hygrophila</taxon>
        <taxon>Lymnaeoidea</taxon>
        <taxon>Lymnaeidae</taxon>
        <taxon>Lymnaea</taxon>
    </lineage>
</organism>
<evidence type="ECO:0008006" key="3">
    <source>
        <dbReference type="Google" id="ProtNLM"/>
    </source>
</evidence>
<evidence type="ECO:0000313" key="2">
    <source>
        <dbReference type="Proteomes" id="UP001497497"/>
    </source>
</evidence>
<dbReference type="EMBL" id="CAXITT010000009">
    <property type="protein sequence ID" value="CAL1526815.1"/>
    <property type="molecule type" value="Genomic_DNA"/>
</dbReference>
<accession>A0AAV2GZH0</accession>
<dbReference type="AlphaFoldDB" id="A0AAV2GZH0"/>
<dbReference type="SUPFAM" id="SSF55200">
    <property type="entry name" value="Translation initiation factor IF3, C-terminal domain"/>
    <property type="match status" value="1"/>
</dbReference>
<comment type="caution">
    <text evidence="1">The sequence shown here is derived from an EMBL/GenBank/DDBJ whole genome shotgun (WGS) entry which is preliminary data.</text>
</comment>